<feature type="chain" id="PRO_5032893996" evidence="2">
    <location>
        <begin position="22"/>
        <end position="200"/>
    </location>
</feature>
<keyword evidence="1 2" id="KW-0732">Signal</keyword>
<dbReference type="KEGG" id="spal:FM071_06785"/>
<name>A0A7M1B9A7_9BACT</name>
<dbReference type="Gene3D" id="2.40.160.20">
    <property type="match status" value="1"/>
</dbReference>
<accession>A0A7M1B9A7</accession>
<evidence type="ECO:0000256" key="2">
    <source>
        <dbReference type="SAM" id="SignalP"/>
    </source>
</evidence>
<gene>
    <name evidence="4" type="ORF">FM071_06785</name>
</gene>
<dbReference type="EMBL" id="CP041406">
    <property type="protein sequence ID" value="QOP46016.1"/>
    <property type="molecule type" value="Genomic_DNA"/>
</dbReference>
<feature type="signal peptide" evidence="2">
    <location>
        <begin position="1"/>
        <end position="21"/>
    </location>
</feature>
<dbReference type="AlphaFoldDB" id="A0A7M1B9A7"/>
<evidence type="ECO:0000313" key="4">
    <source>
        <dbReference type="EMBL" id="QOP46016.1"/>
    </source>
</evidence>
<protein>
    <submittedName>
        <fullName evidence="4">Porin family protein</fullName>
    </submittedName>
</protein>
<evidence type="ECO:0000313" key="5">
    <source>
        <dbReference type="Proteomes" id="UP000593580"/>
    </source>
</evidence>
<keyword evidence="5" id="KW-1185">Reference proteome</keyword>
<dbReference type="Proteomes" id="UP000593580">
    <property type="component" value="Chromosome"/>
</dbReference>
<feature type="domain" description="Outer membrane protein beta-barrel" evidence="3">
    <location>
        <begin position="9"/>
        <end position="192"/>
    </location>
</feature>
<sequence>MTKQLSALTLASILSASAALANEEVANTNENKETFHHKEEKVYVVAKGLMTNGDTIQEGEASVKGKNGKGFGIDLGYRTGTGVNFEIDYAYTELDVTETTPTEETHATGKYHSFSFDLLYAYHLNEPFAIFAKAGYEYEKEKINTLGVDKSDTGFLYGAGFEYELKENLAFIFEYEDSTIDGPKGYTLAAGLVIGLDVLP</sequence>
<dbReference type="InterPro" id="IPR027385">
    <property type="entry name" value="Beta-barrel_OMP"/>
</dbReference>
<dbReference type="RefSeq" id="WP_193110097.1">
    <property type="nucleotide sequence ID" value="NZ_CP041406.1"/>
</dbReference>
<dbReference type="InterPro" id="IPR011250">
    <property type="entry name" value="OMP/PagP_B-barrel"/>
</dbReference>
<dbReference type="SUPFAM" id="SSF56925">
    <property type="entry name" value="OMPA-like"/>
    <property type="match status" value="1"/>
</dbReference>
<proteinExistence type="predicted"/>
<evidence type="ECO:0000256" key="1">
    <source>
        <dbReference type="ARBA" id="ARBA00022729"/>
    </source>
</evidence>
<evidence type="ECO:0000259" key="3">
    <source>
        <dbReference type="Pfam" id="PF13505"/>
    </source>
</evidence>
<organism evidence="4 5">
    <name type="scientific">Sulfurimonas paralvinellae</name>
    <dbReference type="NCBI Taxonomy" id="317658"/>
    <lineage>
        <taxon>Bacteria</taxon>
        <taxon>Pseudomonadati</taxon>
        <taxon>Campylobacterota</taxon>
        <taxon>Epsilonproteobacteria</taxon>
        <taxon>Campylobacterales</taxon>
        <taxon>Sulfurimonadaceae</taxon>
        <taxon>Sulfurimonas</taxon>
    </lineage>
</organism>
<reference evidence="4 5" key="1">
    <citation type="submission" date="2019-07" db="EMBL/GenBank/DDBJ databases">
        <title>Sulfurimonas paralvinellae sp. nov., a novel mesophilic, hydrogen- and sulfur-oxidizing chemolithoautotroph within the Epsilonproteo- bacteria isolated from a deep-sea hydrothermal vent polychaete nest, reclassification of Thiomicrospira denitrificans as Sulfurimonas denitrificans comb. nov. and emended description of the genus Sulfurimonas.</title>
        <authorList>
            <person name="Wang S."/>
            <person name="Jiang L."/>
            <person name="Shao Z."/>
        </authorList>
    </citation>
    <scope>NUCLEOTIDE SEQUENCE [LARGE SCALE GENOMIC DNA]</scope>
    <source>
        <strain evidence="4 5">GO25</strain>
    </source>
</reference>
<dbReference type="Pfam" id="PF13505">
    <property type="entry name" value="OMP_b-brl"/>
    <property type="match status" value="1"/>
</dbReference>